<proteinExistence type="predicted"/>
<dbReference type="Proteomes" id="UP001595979">
    <property type="component" value="Unassembled WGS sequence"/>
</dbReference>
<dbReference type="InterPro" id="IPR018891">
    <property type="entry name" value="AIPR_C"/>
</dbReference>
<organism evidence="3 4">
    <name type="scientific">Deinococcus petrolearius</name>
    <dbReference type="NCBI Taxonomy" id="1751295"/>
    <lineage>
        <taxon>Bacteria</taxon>
        <taxon>Thermotogati</taxon>
        <taxon>Deinococcota</taxon>
        <taxon>Deinococci</taxon>
        <taxon>Deinococcales</taxon>
        <taxon>Deinococcaceae</taxon>
        <taxon>Deinococcus</taxon>
    </lineage>
</organism>
<dbReference type="EMBL" id="JBHSOH010000016">
    <property type="protein sequence ID" value="MFC5849272.1"/>
    <property type="molecule type" value="Genomic_DNA"/>
</dbReference>
<feature type="compositionally biased region" description="Acidic residues" evidence="1">
    <location>
        <begin position="447"/>
        <end position="456"/>
    </location>
</feature>
<dbReference type="Pfam" id="PF10592">
    <property type="entry name" value="AIPR"/>
    <property type="match status" value="1"/>
</dbReference>
<name>A0ABW1DMD3_9DEIO</name>
<feature type="non-terminal residue" evidence="3">
    <location>
        <position position="1"/>
    </location>
</feature>
<protein>
    <submittedName>
        <fullName evidence="3">AIPR family protein</fullName>
    </submittedName>
</protein>
<evidence type="ECO:0000259" key="2">
    <source>
        <dbReference type="Pfam" id="PF10592"/>
    </source>
</evidence>
<evidence type="ECO:0000313" key="3">
    <source>
        <dbReference type="EMBL" id="MFC5849272.1"/>
    </source>
</evidence>
<reference evidence="4" key="1">
    <citation type="journal article" date="2019" name="Int. J. Syst. Evol. Microbiol.">
        <title>The Global Catalogue of Microorganisms (GCM) 10K type strain sequencing project: providing services to taxonomists for standard genome sequencing and annotation.</title>
        <authorList>
            <consortium name="The Broad Institute Genomics Platform"/>
            <consortium name="The Broad Institute Genome Sequencing Center for Infectious Disease"/>
            <person name="Wu L."/>
            <person name="Ma J."/>
        </authorList>
    </citation>
    <scope>NUCLEOTIDE SEQUENCE [LARGE SCALE GENOMIC DNA]</scope>
    <source>
        <strain evidence="4">CGMCC 1.15053</strain>
    </source>
</reference>
<keyword evidence="4" id="KW-1185">Reference proteome</keyword>
<feature type="region of interest" description="Disordered" evidence="1">
    <location>
        <begin position="437"/>
        <end position="456"/>
    </location>
</feature>
<dbReference type="RefSeq" id="WP_380050271.1">
    <property type="nucleotide sequence ID" value="NZ_JBHSOH010000016.1"/>
</dbReference>
<feature type="domain" description="Abortive phage infection protein C-terminal" evidence="2">
    <location>
        <begin position="74"/>
        <end position="383"/>
    </location>
</feature>
<sequence>YRVTRHVWDIQRLHRHRAHQQQPQAIVIDLQAMFGQSIPCLEMPGGGQDYEACLAIIPGSVLARIYAEHGIRLLERNVRAFLQAGGGVNKGIRQTILKAPGRFLAYNNGISATASRLEYTTLADGRRAIRRIHDLQIVNGGQTTASLHRAMVRDRADLGQVYVQAKISIVDHRRMMEMVPLISRYANSQNKIDEADLAANDAFHVRLEQISHVVWAPVLTEGQQTLWFYERARGQYRDAEAQNRTVAQKKKFRGRYPARQRFTKVDVAKFINTWDGQPDVVSRGNQKNFATFTVRMGALGGVEVDRDLFEKLVALALLFREAGALARNYPAYRANIVAYTVAWLAEYTGRRLDLDRIWREQQVPQGLIDLMEQVMRGVQEAIVTLPGGSNVTEWCKKPRAWEDIRVLELLPTDALKVFISLEEPFVPLRPLISEDAESLNEPINPGSDEDEFQMPA</sequence>
<evidence type="ECO:0000313" key="4">
    <source>
        <dbReference type="Proteomes" id="UP001595979"/>
    </source>
</evidence>
<accession>A0ABW1DMD3</accession>
<evidence type="ECO:0000256" key="1">
    <source>
        <dbReference type="SAM" id="MobiDB-lite"/>
    </source>
</evidence>
<comment type="caution">
    <text evidence="3">The sequence shown here is derived from an EMBL/GenBank/DDBJ whole genome shotgun (WGS) entry which is preliminary data.</text>
</comment>
<gene>
    <name evidence="3" type="ORF">ACFPQ6_13235</name>
</gene>